<proteinExistence type="inferred from homology"/>
<dbReference type="InterPro" id="IPR022645">
    <property type="entry name" value="SecD/SecF_bac"/>
</dbReference>
<dbReference type="KEGG" id="ima:PO878_09655"/>
<dbReference type="SUPFAM" id="SSF82866">
    <property type="entry name" value="Multidrug efflux transporter AcrB transmembrane domain"/>
    <property type="match status" value="1"/>
</dbReference>
<keyword evidence="3 9" id="KW-1003">Cell membrane</keyword>
<evidence type="ECO:0000256" key="3">
    <source>
        <dbReference type="ARBA" id="ARBA00022475"/>
    </source>
</evidence>
<dbReference type="GO" id="GO:0015450">
    <property type="term" value="F:protein-transporting ATPase activity"/>
    <property type="evidence" value="ECO:0007669"/>
    <property type="project" value="InterPro"/>
</dbReference>
<dbReference type="GO" id="GO:0005886">
    <property type="term" value="C:plasma membrane"/>
    <property type="evidence" value="ECO:0007669"/>
    <property type="project" value="UniProtKB-SubCell"/>
</dbReference>
<comment type="similarity">
    <text evidence="9">Belongs to the SecD/SecF family. SecF subfamily.</text>
</comment>
<evidence type="ECO:0000313" key="13">
    <source>
        <dbReference type="Proteomes" id="UP001216390"/>
    </source>
</evidence>
<evidence type="ECO:0000256" key="7">
    <source>
        <dbReference type="ARBA" id="ARBA00023010"/>
    </source>
</evidence>
<comment type="subunit">
    <text evidence="9">Forms a complex with SecD. Part of the essential Sec protein translocation apparatus which comprises SecA, SecYEG and auxiliary proteins SecDF. Other proteins may also be involved.</text>
</comment>
<dbReference type="NCBIfam" id="TIGR00916">
    <property type="entry name" value="2A0604s01"/>
    <property type="match status" value="1"/>
</dbReference>
<dbReference type="Gene3D" id="1.20.1640.10">
    <property type="entry name" value="Multidrug efflux transporter AcrB transmembrane domain"/>
    <property type="match status" value="1"/>
</dbReference>
<evidence type="ECO:0000256" key="2">
    <source>
        <dbReference type="ARBA" id="ARBA00022448"/>
    </source>
</evidence>
<accession>A0AAE9Y8R3</accession>
<feature type="compositionally biased region" description="Basic residues" evidence="10">
    <location>
        <begin position="390"/>
        <end position="401"/>
    </location>
</feature>
<feature type="region of interest" description="Disordered" evidence="10">
    <location>
        <begin position="327"/>
        <end position="401"/>
    </location>
</feature>
<comment type="subcellular location">
    <subcellularLocation>
        <location evidence="1 9">Cell membrane</location>
        <topology evidence="1 9">Multi-pass membrane protein</topology>
    </subcellularLocation>
</comment>
<feature type="transmembrane region" description="Helical" evidence="9">
    <location>
        <begin position="181"/>
        <end position="202"/>
    </location>
</feature>
<dbReference type="NCBIfam" id="TIGR00966">
    <property type="entry name" value="transloc_SecF"/>
    <property type="match status" value="1"/>
</dbReference>
<dbReference type="InterPro" id="IPR055344">
    <property type="entry name" value="SecD_SecF_C_bact"/>
</dbReference>
<keyword evidence="4 9" id="KW-0812">Transmembrane</keyword>
<dbReference type="EMBL" id="CP116942">
    <property type="protein sequence ID" value="WCO68989.1"/>
    <property type="molecule type" value="Genomic_DNA"/>
</dbReference>
<feature type="transmembrane region" description="Helical" evidence="9">
    <location>
        <begin position="157"/>
        <end position="174"/>
    </location>
</feature>
<organism evidence="12 13">
    <name type="scientific">Iamia majanohamensis</name>
    <dbReference type="NCBI Taxonomy" id="467976"/>
    <lineage>
        <taxon>Bacteria</taxon>
        <taxon>Bacillati</taxon>
        <taxon>Actinomycetota</taxon>
        <taxon>Acidimicrobiia</taxon>
        <taxon>Acidimicrobiales</taxon>
        <taxon>Iamiaceae</taxon>
        <taxon>Iamia</taxon>
    </lineage>
</organism>
<sequence length="401" mass="43062">MSATLTPDDDVTSPRPSIWRRLYHGDTDFQFVAHARRGFVLSGVVILIGVVGLLARGGLNLGIDFTGGSQWEVPAQGVSVTDAEDAIEGLGFTEVSVQEVGDDLRVQTPPLEGTDAERQDASNEVITALTDLTGAAPEEVVVNDVGPSWGDEISEKALRALVFFMLAILIYITVRFELRMAVATIAALFHDILVVVGIYALFQLPVTPATVVAFLTILGFSIYDSIVIFDRVDENTRLLTSGTKMTYSEMVDLSLNQVLMRSINTQITALLPILSVLLVGSLVLGQASLQEFGMALFLGQLTGAYSSIFIAAPILAKLKEREPRYKAMHQRISERREAGRSPIEGDDAALPDADATAPAGATTGSSSSPKAARKVPKGAVPPRPSGARTHPPRPRKKGKKR</sequence>
<dbReference type="InterPro" id="IPR022813">
    <property type="entry name" value="SecD/SecF_arch_bac"/>
</dbReference>
<dbReference type="Pfam" id="PF02355">
    <property type="entry name" value="SecD_SecF_C"/>
    <property type="match status" value="1"/>
</dbReference>
<dbReference type="GO" id="GO:0065002">
    <property type="term" value="P:intracellular protein transmembrane transport"/>
    <property type="evidence" value="ECO:0007669"/>
    <property type="project" value="UniProtKB-UniRule"/>
</dbReference>
<dbReference type="AlphaFoldDB" id="A0AAE9Y8R3"/>
<feature type="compositionally biased region" description="Basic and acidic residues" evidence="10">
    <location>
        <begin position="327"/>
        <end position="339"/>
    </location>
</feature>
<dbReference type="Proteomes" id="UP001216390">
    <property type="component" value="Chromosome"/>
</dbReference>
<reference evidence="12" key="1">
    <citation type="submission" date="2023-01" db="EMBL/GenBank/DDBJ databases">
        <title>The diversity of Class Acidimicrobiia in South China Sea sediment environments and the proposal of Iamia marina sp. nov., a novel species of the genus Iamia.</title>
        <authorList>
            <person name="He Y."/>
            <person name="Tian X."/>
        </authorList>
    </citation>
    <scope>NUCLEOTIDE SEQUENCE</scope>
    <source>
        <strain evidence="12">DSM 19957</strain>
    </source>
</reference>
<dbReference type="PANTHER" id="PTHR30081:SF8">
    <property type="entry name" value="PROTEIN TRANSLOCASE SUBUNIT SECF"/>
    <property type="match status" value="1"/>
</dbReference>
<evidence type="ECO:0000256" key="4">
    <source>
        <dbReference type="ARBA" id="ARBA00022692"/>
    </source>
</evidence>
<evidence type="ECO:0000256" key="5">
    <source>
        <dbReference type="ARBA" id="ARBA00022927"/>
    </source>
</evidence>
<evidence type="ECO:0000256" key="6">
    <source>
        <dbReference type="ARBA" id="ARBA00022989"/>
    </source>
</evidence>
<feature type="transmembrane region" description="Helical" evidence="9">
    <location>
        <begin position="295"/>
        <end position="316"/>
    </location>
</feature>
<keyword evidence="7 9" id="KW-0811">Translocation</keyword>
<dbReference type="PRINTS" id="PR01755">
    <property type="entry name" value="SECFTRNLCASE"/>
</dbReference>
<comment type="function">
    <text evidence="9">Part of the Sec protein translocase complex. Interacts with the SecYEG preprotein conducting channel. SecDF uses the proton motive force (PMF) to complete protein translocation after the ATP-dependent function of SecA.</text>
</comment>
<dbReference type="HAMAP" id="MF_01464_B">
    <property type="entry name" value="SecF_B"/>
    <property type="match status" value="1"/>
</dbReference>
<keyword evidence="8 9" id="KW-0472">Membrane</keyword>
<protein>
    <recommendedName>
        <fullName evidence="9">Protein-export membrane protein SecF</fullName>
    </recommendedName>
</protein>
<feature type="transmembrane region" description="Helical" evidence="9">
    <location>
        <begin position="39"/>
        <end position="59"/>
    </location>
</feature>
<dbReference type="Pfam" id="PF07549">
    <property type="entry name" value="Sec_GG"/>
    <property type="match status" value="1"/>
</dbReference>
<keyword evidence="2 9" id="KW-0813">Transport</keyword>
<evidence type="ECO:0000256" key="8">
    <source>
        <dbReference type="ARBA" id="ARBA00023136"/>
    </source>
</evidence>
<feature type="transmembrane region" description="Helical" evidence="9">
    <location>
        <begin position="269"/>
        <end position="289"/>
    </location>
</feature>
<dbReference type="InterPro" id="IPR005665">
    <property type="entry name" value="SecF_bac"/>
</dbReference>
<keyword evidence="13" id="KW-1185">Reference proteome</keyword>
<name>A0AAE9Y8R3_9ACTN</name>
<dbReference type="GO" id="GO:0006605">
    <property type="term" value="P:protein targeting"/>
    <property type="evidence" value="ECO:0007669"/>
    <property type="project" value="UniProtKB-UniRule"/>
</dbReference>
<dbReference type="InterPro" id="IPR048634">
    <property type="entry name" value="SecD_SecF_C"/>
</dbReference>
<feature type="compositionally biased region" description="Low complexity" evidence="10">
    <location>
        <begin position="350"/>
        <end position="370"/>
    </location>
</feature>
<evidence type="ECO:0000256" key="10">
    <source>
        <dbReference type="SAM" id="MobiDB-lite"/>
    </source>
</evidence>
<evidence type="ECO:0000259" key="11">
    <source>
        <dbReference type="Pfam" id="PF02355"/>
    </source>
</evidence>
<gene>
    <name evidence="9 12" type="primary">secF</name>
    <name evidence="12" type="ORF">PO878_09655</name>
</gene>
<dbReference type="PANTHER" id="PTHR30081">
    <property type="entry name" value="PROTEIN-EXPORT MEMBRANE PROTEIN SEC"/>
    <property type="match status" value="1"/>
</dbReference>
<feature type="domain" description="Protein export membrane protein SecD/SecF C-terminal" evidence="11">
    <location>
        <begin position="136"/>
        <end position="320"/>
    </location>
</feature>
<keyword evidence="5 9" id="KW-0653">Protein transport</keyword>
<dbReference type="InterPro" id="IPR022646">
    <property type="entry name" value="SecD/SecF_CS"/>
</dbReference>
<evidence type="ECO:0000256" key="1">
    <source>
        <dbReference type="ARBA" id="ARBA00004651"/>
    </source>
</evidence>
<feature type="transmembrane region" description="Helical" evidence="9">
    <location>
        <begin position="208"/>
        <end position="229"/>
    </location>
</feature>
<keyword evidence="6 9" id="KW-1133">Transmembrane helix</keyword>
<evidence type="ECO:0000313" key="12">
    <source>
        <dbReference type="EMBL" id="WCO68989.1"/>
    </source>
</evidence>
<dbReference type="RefSeq" id="WP_272738503.1">
    <property type="nucleotide sequence ID" value="NZ_CP116942.1"/>
</dbReference>
<dbReference type="GO" id="GO:0043952">
    <property type="term" value="P:protein transport by the Sec complex"/>
    <property type="evidence" value="ECO:0007669"/>
    <property type="project" value="UniProtKB-UniRule"/>
</dbReference>
<evidence type="ECO:0000256" key="9">
    <source>
        <dbReference type="HAMAP-Rule" id="MF_01464"/>
    </source>
</evidence>